<keyword evidence="3" id="KW-1185">Reference proteome</keyword>
<dbReference type="AlphaFoldDB" id="A0A2S5B5D3"/>
<feature type="region of interest" description="Disordered" evidence="1">
    <location>
        <begin position="298"/>
        <end position="358"/>
    </location>
</feature>
<protein>
    <submittedName>
        <fullName evidence="2">Uncharacterized protein</fullName>
    </submittedName>
</protein>
<dbReference type="EMBL" id="PJQD01000063">
    <property type="protein sequence ID" value="POY71994.1"/>
    <property type="molecule type" value="Genomic_DNA"/>
</dbReference>
<dbReference type="Proteomes" id="UP000237144">
    <property type="component" value="Unassembled WGS sequence"/>
</dbReference>
<sequence>MASPVASLDLLDLFPIASTSESQPVTVEGRTLGVVGPFPVSSILHLALNHLRDSIDDDRGISTLSQRARGKQRDSSQDGNDSADGEFDEESFLDRLTREAARATATDRRGYKSVLVLTGDRERLRTSLVDQFDDSLAGEHVGAHDLALLDKIDIRYLPTSAHLSYFLSAAYDETDQNFAASSATRPSRDPSLLERRPSLVILHDPSTHANEPAFIDAGISAYAAIVAQFCATFEKAPLSPLLAIFESTDPRQLAPILPRHLRSGGSKAGQQVADRDALSLCTVLERFCDWVGTVEAISSPESPTDGTSGEHQTSRGFIMSGRPSPRRPMPDQMPTGLEYRVHPADETRNRGSRIEVRT</sequence>
<organism evidence="2 3">
    <name type="scientific">Rhodotorula taiwanensis</name>
    <dbReference type="NCBI Taxonomy" id="741276"/>
    <lineage>
        <taxon>Eukaryota</taxon>
        <taxon>Fungi</taxon>
        <taxon>Dikarya</taxon>
        <taxon>Basidiomycota</taxon>
        <taxon>Pucciniomycotina</taxon>
        <taxon>Microbotryomycetes</taxon>
        <taxon>Sporidiobolales</taxon>
        <taxon>Sporidiobolaceae</taxon>
        <taxon>Rhodotorula</taxon>
    </lineage>
</organism>
<evidence type="ECO:0000313" key="3">
    <source>
        <dbReference type="Proteomes" id="UP000237144"/>
    </source>
</evidence>
<feature type="region of interest" description="Disordered" evidence="1">
    <location>
        <begin position="64"/>
        <end position="89"/>
    </location>
</feature>
<evidence type="ECO:0000256" key="1">
    <source>
        <dbReference type="SAM" id="MobiDB-lite"/>
    </source>
</evidence>
<dbReference type="STRING" id="741276.A0A2S5B5D3"/>
<dbReference type="OrthoDB" id="3224367at2759"/>
<evidence type="ECO:0000313" key="2">
    <source>
        <dbReference type="EMBL" id="POY71994.1"/>
    </source>
</evidence>
<reference evidence="2 3" key="1">
    <citation type="journal article" date="2018" name="Front. Microbiol.">
        <title>Prospects for Fungal Bioremediation of Acidic Radioactive Waste Sites: Characterization and Genome Sequence of Rhodotorula taiwanensis MD1149.</title>
        <authorList>
            <person name="Tkavc R."/>
            <person name="Matrosova V.Y."/>
            <person name="Grichenko O.E."/>
            <person name="Gostincar C."/>
            <person name="Volpe R.P."/>
            <person name="Klimenkova P."/>
            <person name="Gaidamakova E.K."/>
            <person name="Zhou C.E."/>
            <person name="Stewart B.J."/>
            <person name="Lyman M.G."/>
            <person name="Malfatti S.A."/>
            <person name="Rubinfeld B."/>
            <person name="Courtot M."/>
            <person name="Singh J."/>
            <person name="Dalgard C.L."/>
            <person name="Hamilton T."/>
            <person name="Frey K.G."/>
            <person name="Gunde-Cimerman N."/>
            <person name="Dugan L."/>
            <person name="Daly M.J."/>
        </authorList>
    </citation>
    <scope>NUCLEOTIDE SEQUENCE [LARGE SCALE GENOMIC DNA]</scope>
    <source>
        <strain evidence="2 3">MD1149</strain>
    </source>
</reference>
<accession>A0A2S5B5D3</accession>
<name>A0A2S5B5D3_9BASI</name>
<feature type="compositionally biased region" description="Polar residues" evidence="1">
    <location>
        <begin position="299"/>
        <end position="315"/>
    </location>
</feature>
<proteinExistence type="predicted"/>
<comment type="caution">
    <text evidence="2">The sequence shown here is derived from an EMBL/GenBank/DDBJ whole genome shotgun (WGS) entry which is preliminary data.</text>
</comment>
<gene>
    <name evidence="2" type="ORF">BMF94_5003</name>
</gene>
<feature type="compositionally biased region" description="Basic and acidic residues" evidence="1">
    <location>
        <begin position="339"/>
        <end position="358"/>
    </location>
</feature>